<proteinExistence type="predicted"/>
<protein>
    <submittedName>
        <fullName evidence="1">Uncharacterized protein</fullName>
    </submittedName>
</protein>
<dbReference type="AlphaFoldDB" id="A0A7X0BYI9"/>
<dbReference type="EMBL" id="JACHJB010000001">
    <property type="protein sequence ID" value="MBB6344506.1"/>
    <property type="molecule type" value="Genomic_DNA"/>
</dbReference>
<dbReference type="Proteomes" id="UP000583800">
    <property type="component" value="Unassembled WGS sequence"/>
</dbReference>
<accession>A0A7X0BYI9</accession>
<reference evidence="1 2" key="1">
    <citation type="submission" date="2020-08" db="EMBL/GenBank/DDBJ databases">
        <title>Sequencing the genomes of 1000 actinobacteria strains.</title>
        <authorList>
            <person name="Klenk H.-P."/>
        </authorList>
    </citation>
    <scope>NUCLEOTIDE SEQUENCE [LARGE SCALE GENOMIC DNA]</scope>
    <source>
        <strain evidence="1 2">DSM 45913</strain>
    </source>
</reference>
<name>A0A7X0BYI9_9ACTN</name>
<organism evidence="1 2">
    <name type="scientific">Nonomuraea muscovyensis</name>
    <dbReference type="NCBI Taxonomy" id="1124761"/>
    <lineage>
        <taxon>Bacteria</taxon>
        <taxon>Bacillati</taxon>
        <taxon>Actinomycetota</taxon>
        <taxon>Actinomycetes</taxon>
        <taxon>Streptosporangiales</taxon>
        <taxon>Streptosporangiaceae</taxon>
        <taxon>Nonomuraea</taxon>
    </lineage>
</organism>
<evidence type="ECO:0000313" key="1">
    <source>
        <dbReference type="EMBL" id="MBB6344506.1"/>
    </source>
</evidence>
<evidence type="ECO:0000313" key="2">
    <source>
        <dbReference type="Proteomes" id="UP000583800"/>
    </source>
</evidence>
<keyword evidence="2" id="KW-1185">Reference proteome</keyword>
<dbReference type="RefSeq" id="WP_281394155.1">
    <property type="nucleotide sequence ID" value="NZ_JACHJB010000001.1"/>
</dbReference>
<gene>
    <name evidence="1" type="ORF">FHU36_001015</name>
</gene>
<comment type="caution">
    <text evidence="1">The sequence shown here is derived from an EMBL/GenBank/DDBJ whole genome shotgun (WGS) entry which is preliminary data.</text>
</comment>
<sequence length="44" mass="4784">MPKYRRTISIEGLAEDLQVAIATGEYTTSAAVELLMSFGPELPL</sequence>